<gene>
    <name evidence="2" type="ORF">PIB30_025451</name>
</gene>
<dbReference type="Gene3D" id="3.40.50.2300">
    <property type="match status" value="1"/>
</dbReference>
<reference evidence="2 3" key="1">
    <citation type="journal article" date="2023" name="Plants (Basel)">
        <title>Bridging the Gap: Combining Genomics and Transcriptomics Approaches to Understand Stylosanthes scabra, an Orphan Legume from the Brazilian Caatinga.</title>
        <authorList>
            <person name="Ferreira-Neto J.R.C."/>
            <person name="da Silva M.D."/>
            <person name="Binneck E."/>
            <person name="de Melo N.F."/>
            <person name="da Silva R.H."/>
            <person name="de Melo A.L.T.M."/>
            <person name="Pandolfi V."/>
            <person name="Bustamante F.O."/>
            <person name="Brasileiro-Vidal A.C."/>
            <person name="Benko-Iseppon A.M."/>
        </authorList>
    </citation>
    <scope>NUCLEOTIDE SEQUENCE [LARGE SCALE GENOMIC DNA]</scope>
    <source>
        <tissue evidence="2">Leaves</tissue>
    </source>
</reference>
<dbReference type="Proteomes" id="UP001341840">
    <property type="component" value="Unassembled WGS sequence"/>
</dbReference>
<evidence type="ECO:0000256" key="1">
    <source>
        <dbReference type="SAM" id="Phobius"/>
    </source>
</evidence>
<keyword evidence="1" id="KW-0472">Membrane</keyword>
<comment type="caution">
    <text evidence="2">The sequence shown here is derived from an EMBL/GenBank/DDBJ whole genome shotgun (WGS) entry which is preliminary data.</text>
</comment>
<dbReference type="PANTHER" id="PTHR34836:SF9">
    <property type="entry name" value="RECEPTOR LIGAND BINDING REGION DOMAIN-CONTAINING PROTEIN"/>
    <property type="match status" value="1"/>
</dbReference>
<evidence type="ECO:0000313" key="2">
    <source>
        <dbReference type="EMBL" id="MED6157673.1"/>
    </source>
</evidence>
<keyword evidence="1" id="KW-0812">Transmembrane</keyword>
<accession>A0ABU6UC42</accession>
<protein>
    <submittedName>
        <fullName evidence="2">Uncharacterized protein</fullName>
    </submittedName>
</protein>
<feature type="transmembrane region" description="Helical" evidence="1">
    <location>
        <begin position="247"/>
        <end position="267"/>
    </location>
</feature>
<proteinExistence type="predicted"/>
<organism evidence="2 3">
    <name type="scientific">Stylosanthes scabra</name>
    <dbReference type="NCBI Taxonomy" id="79078"/>
    <lineage>
        <taxon>Eukaryota</taxon>
        <taxon>Viridiplantae</taxon>
        <taxon>Streptophyta</taxon>
        <taxon>Embryophyta</taxon>
        <taxon>Tracheophyta</taxon>
        <taxon>Spermatophyta</taxon>
        <taxon>Magnoliopsida</taxon>
        <taxon>eudicotyledons</taxon>
        <taxon>Gunneridae</taxon>
        <taxon>Pentapetalae</taxon>
        <taxon>rosids</taxon>
        <taxon>fabids</taxon>
        <taxon>Fabales</taxon>
        <taxon>Fabaceae</taxon>
        <taxon>Papilionoideae</taxon>
        <taxon>50 kb inversion clade</taxon>
        <taxon>dalbergioids sensu lato</taxon>
        <taxon>Dalbergieae</taxon>
        <taxon>Pterocarpus clade</taxon>
        <taxon>Stylosanthes</taxon>
    </lineage>
</organism>
<sequence>MSMDKIVLGTATKSFHVNNNNKGIIGVVAGNSVRSGKEEIVGIEIALEDFYHYTNRRFALHIRDSHGDPLKAALSAAHYAARTVALAMSQTNKNEGGQFLMNKILHSNFLGQKGRIQFHNHTYDPTNTFQIINVIGKEYKEIGCRSSGLGFSSNIGEHEASYNSSMKELEQVMWPGRPWETPIGWALPTVEKQFINITQCQFEGFTIDLFKATVELMPYHVPYKFYAFNDTYDELVRQIYLKDTMQIYGALFMNILGFVVISILIYVRDITWEFPAEVLVVAIVCALMGIAASFRHTVPLWTSTPAYLLLLLSFLFVFVLKDVLNYV</sequence>
<dbReference type="EMBL" id="JASCZI010120922">
    <property type="protein sequence ID" value="MED6157673.1"/>
    <property type="molecule type" value="Genomic_DNA"/>
</dbReference>
<dbReference type="PANTHER" id="PTHR34836">
    <property type="entry name" value="OS06G0188250 PROTEIN"/>
    <property type="match status" value="1"/>
</dbReference>
<keyword evidence="1" id="KW-1133">Transmembrane helix</keyword>
<feature type="transmembrane region" description="Helical" evidence="1">
    <location>
        <begin position="306"/>
        <end position="324"/>
    </location>
</feature>
<keyword evidence="3" id="KW-1185">Reference proteome</keyword>
<evidence type="ECO:0000313" key="3">
    <source>
        <dbReference type="Proteomes" id="UP001341840"/>
    </source>
</evidence>
<name>A0ABU6UC42_9FABA</name>
<feature type="transmembrane region" description="Helical" evidence="1">
    <location>
        <begin position="274"/>
        <end position="294"/>
    </location>
</feature>
<dbReference type="InterPro" id="IPR015683">
    <property type="entry name" value="Ionotropic_Glu_rcpt"/>
</dbReference>